<dbReference type="InParanoid" id="A0A1V9XT25"/>
<accession>A0A1V9XT25</accession>
<name>A0A1V9XT25_9ACAR</name>
<proteinExistence type="predicted"/>
<reference evidence="1 2" key="1">
    <citation type="journal article" date="2017" name="Gigascience">
        <title>Draft genome of the honey bee ectoparasitic mite, Tropilaelaps mercedesae, is shaped by the parasitic life history.</title>
        <authorList>
            <person name="Dong X."/>
            <person name="Armstrong S.D."/>
            <person name="Xia D."/>
            <person name="Makepeace B.L."/>
            <person name="Darby A.C."/>
            <person name="Kadowaki T."/>
        </authorList>
    </citation>
    <scope>NUCLEOTIDE SEQUENCE [LARGE SCALE GENOMIC DNA]</scope>
    <source>
        <strain evidence="1">Wuxi-XJTLU</strain>
    </source>
</reference>
<dbReference type="EMBL" id="MNPL01004736">
    <property type="protein sequence ID" value="OQR76518.1"/>
    <property type="molecule type" value="Genomic_DNA"/>
</dbReference>
<keyword evidence="2" id="KW-1185">Reference proteome</keyword>
<organism evidence="1 2">
    <name type="scientific">Tropilaelaps mercedesae</name>
    <dbReference type="NCBI Taxonomy" id="418985"/>
    <lineage>
        <taxon>Eukaryota</taxon>
        <taxon>Metazoa</taxon>
        <taxon>Ecdysozoa</taxon>
        <taxon>Arthropoda</taxon>
        <taxon>Chelicerata</taxon>
        <taxon>Arachnida</taxon>
        <taxon>Acari</taxon>
        <taxon>Parasitiformes</taxon>
        <taxon>Mesostigmata</taxon>
        <taxon>Gamasina</taxon>
        <taxon>Dermanyssoidea</taxon>
        <taxon>Laelapidae</taxon>
        <taxon>Tropilaelaps</taxon>
    </lineage>
</organism>
<evidence type="ECO:0000313" key="1">
    <source>
        <dbReference type="EMBL" id="OQR76518.1"/>
    </source>
</evidence>
<comment type="caution">
    <text evidence="1">The sequence shown here is derived from an EMBL/GenBank/DDBJ whole genome shotgun (WGS) entry which is preliminary data.</text>
</comment>
<gene>
    <name evidence="1" type="ORF">BIW11_00581</name>
</gene>
<dbReference type="AlphaFoldDB" id="A0A1V9XT25"/>
<evidence type="ECO:0000313" key="2">
    <source>
        <dbReference type="Proteomes" id="UP000192247"/>
    </source>
</evidence>
<dbReference type="Proteomes" id="UP000192247">
    <property type="component" value="Unassembled WGS sequence"/>
</dbReference>
<protein>
    <submittedName>
        <fullName evidence="1">Uncharacterized protein</fullName>
    </submittedName>
</protein>
<sequence length="1186" mass="135646">MDAETLATTLVSGGQSEAEKLCLIRRAFQSAGNQLKPADVAFVQERLGADRRLVRLAIAFADAARNKEFAMAELLSENIHTPGIIATRFQWLHTTEILLNEAFLLNELTKMSYSARLKILNGIGRRVEDVELGDRLWKAIRTHYPVRYANRLLAACSNQVIIHEITNNRAVRLTDAQMLHILQKRFESGVELLCKLLRLHKDGALWQGANFTNSLDWLLLRDFERGFSILVDFEVSVRFGANRTRSLLKALAVCGDSKTVAERIVRYVRNLDQRTLRRYASKELYLECFLEKESNFSPACCSQTNSVMEWLNGFDRSEQRRFLEALYQRKHHKSIMESPMEVFPEMWYVLDEAERVQIVRQRLEGKDYSLARHQYAVRAEYFWRSMLPCRQSFPDLKSLLASEHTTSGRCGIYILMITSPIAHRNAEALVQQLKFVVDRSRNENHTTQCAIMSSICTYYKLKHGFAAEIWGSVKKFYENLLLSCSPRDLFSALFLVLRSIEPTDTVKVKEFAGLLSKAHLSQKSDRPYDLSVEFNSVRNHDSSLILGIMLKEQDAEFAKNHSTNYDDLPNCWRVLGTVAKLGLDIDLSPYPNIIAFLKYVVSPEKKTHYYLNDLSTVNRAYELVKVHLTDQDRSIGTTDNVKFESLARAIRKTKNVTNLDLDVILHDTYASKVAFMRKVARLLAASNAISPDMLRQALHLSSKDNRRVAATRFLAMCMPVDDFMSHFRKFIPKHARINAGEIDADFYDGQKALIAATKSLCDSSAAMEILVGFMQGDYLKMAVGTFNYYCARSPPNLLLPVLTNNLSGGKVSMQKHFIRWFFVYAADNVAKLREVIAMANNGSTKLELLKVIYRMAEDKGEDAWPILKACLDTVRGNERQVMHFVLTDCSIDSNLGEQLPAFYRHVYELALGLPESEKHEFDYFYSRAATHVAKLPEDLRRAMCLKALEQDLSAANSTMHVKLFVARLAMHDSPVNLEFVLVELEKALTTKATFARTNVRAIVEAICTVVVAERPINREDHFEVFPRLLNLLTSHVEYFFVEQVQVELTQLLMEIPLPADFNFKDVVNAAFVREYTLKALELLDKRLDQVGAQMFATLSPLLVKTIEPFVCELTTFRARMLETYRKDMPASSVWFLLDCLPNRDNKRYDEDKDVYEGFIKSIQEGSDVVVKVMLNVKLRSLNYENV</sequence>
<dbReference type="STRING" id="418985.A0A1V9XT25"/>
<dbReference type="OrthoDB" id="6617263at2759"/>